<feature type="compositionally biased region" description="Low complexity" evidence="5">
    <location>
        <begin position="564"/>
        <end position="583"/>
    </location>
</feature>
<dbReference type="Proteomes" id="UP000019132">
    <property type="component" value="Unassembled WGS sequence"/>
</dbReference>
<dbReference type="AlphaFoldDB" id="K3WJX6"/>
<dbReference type="InterPro" id="IPR001356">
    <property type="entry name" value="HD"/>
</dbReference>
<dbReference type="Gene3D" id="1.10.10.60">
    <property type="entry name" value="Homeodomain-like"/>
    <property type="match status" value="2"/>
</dbReference>
<dbReference type="InParanoid" id="K3WJX6"/>
<feature type="compositionally biased region" description="Low complexity" evidence="5">
    <location>
        <begin position="78"/>
        <end position="87"/>
    </location>
</feature>
<reference evidence="7" key="3">
    <citation type="submission" date="2015-02" db="UniProtKB">
        <authorList>
            <consortium name="EnsemblProtists"/>
        </authorList>
    </citation>
    <scope>IDENTIFICATION</scope>
    <source>
        <strain evidence="7">DAOM BR144</strain>
    </source>
</reference>
<feature type="compositionally biased region" description="Low complexity" evidence="5">
    <location>
        <begin position="429"/>
        <end position="441"/>
    </location>
</feature>
<dbReference type="EnsemblProtists" id="PYU1_T005268">
    <property type="protein sequence ID" value="PYU1_T005268"/>
    <property type="gene ID" value="PYU1_G005257"/>
</dbReference>
<feature type="compositionally biased region" description="Low complexity" evidence="5">
    <location>
        <begin position="382"/>
        <end position="399"/>
    </location>
</feature>
<evidence type="ECO:0000256" key="2">
    <source>
        <dbReference type="ARBA" id="ARBA00023155"/>
    </source>
</evidence>
<feature type="domain" description="Homeobox" evidence="6">
    <location>
        <begin position="308"/>
        <end position="373"/>
    </location>
</feature>
<evidence type="ECO:0000313" key="7">
    <source>
        <dbReference type="EnsemblProtists" id="PYU1_T005268"/>
    </source>
</evidence>
<sequence>MTAEPSAADVQYSPPPPFRMPPMGRAPVKKKSKRDEQENRPQQQQVDDDDENDEEDEEDDDDDDSDVKTKGKAKKSKSNATSHASASGANGVEDDAKAAEGDDKNVSKKSRRELPPHTVAILKGWMLSPEHVKHPYPTDEDKQMLLKKTGINMKQLTNWFTNARKRIWKPMMRREHSRQLQSAMEYEKARPREAFSAVPVAPQQFQEGEYSARPVVRHSFDAGSLGPSHHQQPPFDPYARGDGRDAAAYPHGHPPPSSFPPRVGRSMSEALPGTSHEMDDYIDAMRIRKRVHERSPDGVEVDAMGPSEKRYRRSAIMSPRSLKVLQDWVVTHSHSEYPFPSDAEKLQLSRDTGLDVQQIEMWFKNNRERIGAANFAIQNGAPGLSPSRRSLPGRSIPSRDNPMFPPPQYGERRSIPSSGNPMFPPRPAAPMRSSIPGNGNPQFPPPPARRESAEGYYPHGPQYGNGQYPPPHAYGADQSRPIRSMSINTGQQYMRPQPRPSPVNNTAPAGSGGLPSLANRSVIPRVSPGPTMGQPRDARSHTLDMGLFTDARRRKMNFQDILASTSSSHPPAAPAHAPAAHPAGMPETSRHPNSVSNSTENVYSNAIPVYTGPKSFERSHIGQVPACGRCGARLGSCGCGDGERRIV</sequence>
<feature type="region of interest" description="Disordered" evidence="5">
    <location>
        <begin position="564"/>
        <end position="599"/>
    </location>
</feature>
<keyword evidence="1 4" id="KW-0238">DNA-binding</keyword>
<feature type="region of interest" description="Disordered" evidence="5">
    <location>
        <begin position="378"/>
        <end position="478"/>
    </location>
</feature>
<feature type="compositionally biased region" description="Acidic residues" evidence="5">
    <location>
        <begin position="46"/>
        <end position="65"/>
    </location>
</feature>
<name>K3WJX6_GLOUD</name>
<dbReference type="InterPro" id="IPR009057">
    <property type="entry name" value="Homeodomain-like_sf"/>
</dbReference>
<proteinExistence type="predicted"/>
<dbReference type="HOGENOM" id="CLU_025481_0_0_1"/>
<dbReference type="Pfam" id="PF05920">
    <property type="entry name" value="Homeobox_KN"/>
    <property type="match status" value="2"/>
</dbReference>
<feature type="DNA-binding region" description="Homeobox" evidence="4">
    <location>
        <begin position="310"/>
        <end position="374"/>
    </location>
</feature>
<dbReference type="CDD" id="cd00086">
    <property type="entry name" value="homeodomain"/>
    <property type="match status" value="2"/>
</dbReference>
<feature type="domain" description="Homeobox" evidence="6">
    <location>
        <begin position="105"/>
        <end position="170"/>
    </location>
</feature>
<organism evidence="7 8">
    <name type="scientific">Globisporangium ultimum (strain ATCC 200006 / CBS 805.95 / DAOM BR144)</name>
    <name type="common">Pythium ultimum</name>
    <dbReference type="NCBI Taxonomy" id="431595"/>
    <lineage>
        <taxon>Eukaryota</taxon>
        <taxon>Sar</taxon>
        <taxon>Stramenopiles</taxon>
        <taxon>Oomycota</taxon>
        <taxon>Peronosporomycetes</taxon>
        <taxon>Pythiales</taxon>
        <taxon>Pythiaceae</taxon>
        <taxon>Globisporangium</taxon>
    </lineage>
</organism>
<evidence type="ECO:0000256" key="1">
    <source>
        <dbReference type="ARBA" id="ARBA00023125"/>
    </source>
</evidence>
<dbReference type="STRING" id="431595.K3WJX6"/>
<dbReference type="GO" id="GO:0005634">
    <property type="term" value="C:nucleus"/>
    <property type="evidence" value="ECO:0007669"/>
    <property type="project" value="UniProtKB-SubCell"/>
</dbReference>
<feature type="DNA-binding region" description="Homeobox" evidence="4">
    <location>
        <begin position="107"/>
        <end position="171"/>
    </location>
</feature>
<keyword evidence="3 4" id="KW-0539">Nucleus</keyword>
<dbReference type="SUPFAM" id="SSF46689">
    <property type="entry name" value="Homeodomain-like"/>
    <property type="match status" value="2"/>
</dbReference>
<evidence type="ECO:0000313" key="8">
    <source>
        <dbReference type="Proteomes" id="UP000019132"/>
    </source>
</evidence>
<evidence type="ECO:0000259" key="6">
    <source>
        <dbReference type="PROSITE" id="PS50071"/>
    </source>
</evidence>
<evidence type="ECO:0000256" key="3">
    <source>
        <dbReference type="ARBA" id="ARBA00023242"/>
    </source>
</evidence>
<keyword evidence="8" id="KW-1185">Reference proteome</keyword>
<dbReference type="eggNOG" id="KOG0773">
    <property type="taxonomic scope" value="Eukaryota"/>
</dbReference>
<protein>
    <recommendedName>
        <fullName evidence="6">Homeobox domain-containing protein</fullName>
    </recommendedName>
</protein>
<dbReference type="InterPro" id="IPR050224">
    <property type="entry name" value="TALE_homeobox"/>
</dbReference>
<accession>K3WJX6</accession>
<dbReference type="EMBL" id="GL376633">
    <property type="status" value="NOT_ANNOTATED_CDS"/>
    <property type="molecule type" value="Genomic_DNA"/>
</dbReference>
<dbReference type="GO" id="GO:0006355">
    <property type="term" value="P:regulation of DNA-templated transcription"/>
    <property type="evidence" value="ECO:0007669"/>
    <property type="project" value="InterPro"/>
</dbReference>
<comment type="subcellular location">
    <subcellularLocation>
        <location evidence="4">Nucleus</location>
    </subcellularLocation>
</comment>
<feature type="region of interest" description="Disordered" evidence="5">
    <location>
        <begin position="219"/>
        <end position="263"/>
    </location>
</feature>
<keyword evidence="2 4" id="KW-0371">Homeobox</keyword>
<dbReference type="GO" id="GO:0003677">
    <property type="term" value="F:DNA binding"/>
    <property type="evidence" value="ECO:0007669"/>
    <property type="project" value="UniProtKB-UniRule"/>
</dbReference>
<dbReference type="PROSITE" id="PS50071">
    <property type="entry name" value="HOMEOBOX_2"/>
    <property type="match status" value="2"/>
</dbReference>
<feature type="compositionally biased region" description="Low complexity" evidence="5">
    <location>
        <begin position="455"/>
        <end position="467"/>
    </location>
</feature>
<feature type="region of interest" description="Disordered" evidence="5">
    <location>
        <begin position="491"/>
        <end position="541"/>
    </location>
</feature>
<evidence type="ECO:0000256" key="4">
    <source>
        <dbReference type="PROSITE-ProRule" id="PRU00108"/>
    </source>
</evidence>
<evidence type="ECO:0000256" key="5">
    <source>
        <dbReference type="SAM" id="MobiDB-lite"/>
    </source>
</evidence>
<dbReference type="VEuPathDB" id="FungiDB:PYU1_G005257"/>
<feature type="region of interest" description="Disordered" evidence="5">
    <location>
        <begin position="1"/>
        <end position="116"/>
    </location>
</feature>
<reference evidence="8" key="1">
    <citation type="journal article" date="2010" name="Genome Biol.">
        <title>Genome sequence of the necrotrophic plant pathogen Pythium ultimum reveals original pathogenicity mechanisms and effector repertoire.</title>
        <authorList>
            <person name="Levesque C.A."/>
            <person name="Brouwer H."/>
            <person name="Cano L."/>
            <person name="Hamilton J.P."/>
            <person name="Holt C."/>
            <person name="Huitema E."/>
            <person name="Raffaele S."/>
            <person name="Robideau G.P."/>
            <person name="Thines M."/>
            <person name="Win J."/>
            <person name="Zerillo M.M."/>
            <person name="Beakes G.W."/>
            <person name="Boore J.L."/>
            <person name="Busam D."/>
            <person name="Dumas B."/>
            <person name="Ferriera S."/>
            <person name="Fuerstenberg S.I."/>
            <person name="Gachon C.M."/>
            <person name="Gaulin E."/>
            <person name="Govers F."/>
            <person name="Grenville-Briggs L."/>
            <person name="Horner N."/>
            <person name="Hostetler J."/>
            <person name="Jiang R.H."/>
            <person name="Johnson J."/>
            <person name="Krajaejun T."/>
            <person name="Lin H."/>
            <person name="Meijer H.J."/>
            <person name="Moore B."/>
            <person name="Morris P."/>
            <person name="Phuntmart V."/>
            <person name="Puiu D."/>
            <person name="Shetty J."/>
            <person name="Stajich J.E."/>
            <person name="Tripathy S."/>
            <person name="Wawra S."/>
            <person name="van West P."/>
            <person name="Whitty B.R."/>
            <person name="Coutinho P.M."/>
            <person name="Henrissat B."/>
            <person name="Martin F."/>
            <person name="Thomas P.D."/>
            <person name="Tyler B.M."/>
            <person name="De Vries R.P."/>
            <person name="Kamoun S."/>
            <person name="Yandell M."/>
            <person name="Tisserat N."/>
            <person name="Buell C.R."/>
        </authorList>
    </citation>
    <scope>NUCLEOTIDE SEQUENCE</scope>
    <source>
        <strain evidence="8">DAOM:BR144</strain>
    </source>
</reference>
<dbReference type="SMART" id="SM00389">
    <property type="entry name" value="HOX"/>
    <property type="match status" value="2"/>
</dbReference>
<dbReference type="InterPro" id="IPR008422">
    <property type="entry name" value="KN_HD"/>
</dbReference>
<dbReference type="PANTHER" id="PTHR11850">
    <property type="entry name" value="HOMEOBOX PROTEIN TRANSCRIPTION FACTORS"/>
    <property type="match status" value="1"/>
</dbReference>
<feature type="compositionally biased region" description="Basic and acidic residues" evidence="5">
    <location>
        <begin position="94"/>
        <end position="106"/>
    </location>
</feature>
<reference evidence="8" key="2">
    <citation type="submission" date="2010-04" db="EMBL/GenBank/DDBJ databases">
        <authorList>
            <person name="Buell R."/>
            <person name="Hamilton J."/>
            <person name="Hostetler J."/>
        </authorList>
    </citation>
    <scope>NUCLEOTIDE SEQUENCE [LARGE SCALE GENOMIC DNA]</scope>
    <source>
        <strain evidence="8">DAOM:BR144</strain>
    </source>
</reference>